<proteinExistence type="predicted"/>
<organism evidence="1 2">
    <name type="scientific">Hygrophoropsis aurantiaca</name>
    <dbReference type="NCBI Taxonomy" id="72124"/>
    <lineage>
        <taxon>Eukaryota</taxon>
        <taxon>Fungi</taxon>
        <taxon>Dikarya</taxon>
        <taxon>Basidiomycota</taxon>
        <taxon>Agaricomycotina</taxon>
        <taxon>Agaricomycetes</taxon>
        <taxon>Agaricomycetidae</taxon>
        <taxon>Boletales</taxon>
        <taxon>Coniophorineae</taxon>
        <taxon>Hygrophoropsidaceae</taxon>
        <taxon>Hygrophoropsis</taxon>
    </lineage>
</organism>
<keyword evidence="2" id="KW-1185">Reference proteome</keyword>
<reference evidence="1" key="1">
    <citation type="journal article" date="2021" name="New Phytol.">
        <title>Evolutionary innovations through gain and loss of genes in the ectomycorrhizal Boletales.</title>
        <authorList>
            <person name="Wu G."/>
            <person name="Miyauchi S."/>
            <person name="Morin E."/>
            <person name="Kuo A."/>
            <person name="Drula E."/>
            <person name="Varga T."/>
            <person name="Kohler A."/>
            <person name="Feng B."/>
            <person name="Cao Y."/>
            <person name="Lipzen A."/>
            <person name="Daum C."/>
            <person name="Hundley H."/>
            <person name="Pangilinan J."/>
            <person name="Johnson J."/>
            <person name="Barry K."/>
            <person name="LaButti K."/>
            <person name="Ng V."/>
            <person name="Ahrendt S."/>
            <person name="Min B."/>
            <person name="Choi I.G."/>
            <person name="Park H."/>
            <person name="Plett J.M."/>
            <person name="Magnuson J."/>
            <person name="Spatafora J.W."/>
            <person name="Nagy L.G."/>
            <person name="Henrissat B."/>
            <person name="Grigoriev I.V."/>
            <person name="Yang Z.L."/>
            <person name="Xu J."/>
            <person name="Martin F.M."/>
        </authorList>
    </citation>
    <scope>NUCLEOTIDE SEQUENCE</scope>
    <source>
        <strain evidence="1">ATCC 28755</strain>
    </source>
</reference>
<evidence type="ECO:0000313" key="2">
    <source>
        <dbReference type="Proteomes" id="UP000790377"/>
    </source>
</evidence>
<protein>
    <submittedName>
        <fullName evidence="1">Uncharacterized protein</fullName>
    </submittedName>
</protein>
<dbReference type="EMBL" id="MU268064">
    <property type="protein sequence ID" value="KAH7906141.1"/>
    <property type="molecule type" value="Genomic_DNA"/>
</dbReference>
<comment type="caution">
    <text evidence="1">The sequence shown here is derived from an EMBL/GenBank/DDBJ whole genome shotgun (WGS) entry which is preliminary data.</text>
</comment>
<name>A0ACB7ZYE8_9AGAM</name>
<gene>
    <name evidence="1" type="ORF">BJ138DRAFT_1016693</name>
</gene>
<accession>A0ACB7ZYE8</accession>
<evidence type="ECO:0000313" key="1">
    <source>
        <dbReference type="EMBL" id="KAH7906141.1"/>
    </source>
</evidence>
<dbReference type="Proteomes" id="UP000790377">
    <property type="component" value="Unassembled WGS sequence"/>
</dbReference>
<sequence length="702" mass="79542">MRQKVQSAADAKLRTALENMRYKACTEEDIEFLKTRISGEQPANPSLRDPRFRDVSIITAWNSQKDRINELGTHRFASDHTQTLLDFLSEDKWADVSGSTSKSRKKSKLGAHRSDNISDQDQQVLWSLSPHTSDHFAAKLQLCVGMPIIIRNNDATELCITKGQEGTVAGWKSSLGSKGQQILDTLFVKLVNPPTDVQINGLPPNVVPISKTTRTIPVRLESDAIVHVSREQVNVLPNFAMTDYTSQGKTRLYNVVDLQHCSNHQSYYTCLSRSASAEGTVIMQSFDSRKITGGASGWLRQEYRMLELLDEITLLKYNNKLPDFIHGHRRNTLTSLYQQWKGKLYVPSRVPYQIRWTSSDPLDVDNTLDNVEWEMVDRKLFLQNRKEEDLKNFVPAKGSVPVETALGKRKADTELVNSVIKKHITETTNNPPLDKPLGLKWDSIDYSCAYDSLFTILFHIWLTSPHKWNKHMKGFTDFTDLLLKGFQQAFHKKASLEQGRDSLRKILNQYNAVKFPFGPLGTSVSELAHTLVGTEHDLDAWMRCESCGTKVPTGKKIPHIYCPVVSTSLSTTEWLMAKWKCQPQDGTQCSTCKNTVHGEWHSDAPPKLVLLDVFAQKISISHQVCARGNKLNTKLHLKGIVYYKDNHFTSIVIDRLNNVWQHDGMKSSTLENCKIDLSELSPLELMKWKGAAACLVVYSRLL</sequence>